<organism evidence="1 2">
    <name type="scientific">Halovulum dunhuangense</name>
    <dbReference type="NCBI Taxonomy" id="1505036"/>
    <lineage>
        <taxon>Bacteria</taxon>
        <taxon>Pseudomonadati</taxon>
        <taxon>Pseudomonadota</taxon>
        <taxon>Alphaproteobacteria</taxon>
        <taxon>Rhodobacterales</taxon>
        <taxon>Paracoccaceae</taxon>
        <taxon>Halovulum</taxon>
    </lineage>
</organism>
<accession>A0A849L2G1</accession>
<evidence type="ECO:0000313" key="2">
    <source>
        <dbReference type="Proteomes" id="UP000572377"/>
    </source>
</evidence>
<keyword evidence="2" id="KW-1185">Reference proteome</keyword>
<name>A0A849L2G1_9RHOB</name>
<gene>
    <name evidence="1" type="ORF">HMH01_08130</name>
</gene>
<dbReference type="EMBL" id="JABFBC010000001">
    <property type="protein sequence ID" value="NNU80407.1"/>
    <property type="molecule type" value="Genomic_DNA"/>
</dbReference>
<reference evidence="1 2" key="1">
    <citation type="submission" date="2020-05" db="EMBL/GenBank/DDBJ databases">
        <title>Gimesia benthica sp. nov., a novel planctomycete isolated from a deep-sea water sample of the Northwest Indian Ocean.</title>
        <authorList>
            <person name="Wang J."/>
            <person name="Ruan C."/>
            <person name="Song L."/>
            <person name="Zhu Y."/>
            <person name="Li A."/>
            <person name="Zheng X."/>
            <person name="Wang L."/>
            <person name="Lu Z."/>
            <person name="Huang Y."/>
            <person name="Du W."/>
            <person name="Zhou Y."/>
            <person name="Huang L."/>
            <person name="Dai X."/>
        </authorList>
    </citation>
    <scope>NUCLEOTIDE SEQUENCE [LARGE SCALE GENOMIC DNA]</scope>
    <source>
        <strain evidence="1 2">YYQ-30</strain>
    </source>
</reference>
<dbReference type="Proteomes" id="UP000572377">
    <property type="component" value="Unassembled WGS sequence"/>
</dbReference>
<dbReference type="AlphaFoldDB" id="A0A849L2G1"/>
<comment type="caution">
    <text evidence="1">The sequence shown here is derived from an EMBL/GenBank/DDBJ whole genome shotgun (WGS) entry which is preliminary data.</text>
</comment>
<proteinExistence type="predicted"/>
<sequence length="165" mass="18244">MTEAHGMRIQFSREQVGICAVICMACGYCDGWFDQRAEGYQLELYNRAAEQPYGIVSGVAERSAVFIQHADATRRASPSWLRSSDHRAARSWVSCIYADASRNCMAPISKASARKMEGRFGDEIRQLLQADPGALTTTEAAYVLNFRDADALRARAAKAEDERGA</sequence>
<protein>
    <submittedName>
        <fullName evidence="1">Uncharacterized protein</fullName>
    </submittedName>
</protein>
<evidence type="ECO:0000313" key="1">
    <source>
        <dbReference type="EMBL" id="NNU80407.1"/>
    </source>
</evidence>